<dbReference type="EMBL" id="VMNX01000506">
    <property type="protein sequence ID" value="MPY55574.1"/>
    <property type="molecule type" value="Genomic_DNA"/>
</dbReference>
<gene>
    <name evidence="1" type="ORF">FPZ41_46405</name>
</gene>
<evidence type="ECO:0000313" key="2">
    <source>
        <dbReference type="Proteomes" id="UP000373149"/>
    </source>
</evidence>
<dbReference type="Proteomes" id="UP000373149">
    <property type="component" value="Unassembled WGS sequence"/>
</dbReference>
<sequence length="90" mass="9524">MPLDLAERYTVCRSCPATIVWAVSSNGENIPVDYNADPAKGNVLLQLNRGQLVAGVLTGPKLAAARAAGAELRTAHFATCPNAASHRRPR</sequence>
<proteinExistence type="predicted"/>
<keyword evidence="2" id="KW-1185">Reference proteome</keyword>
<reference evidence="1 2" key="1">
    <citation type="submission" date="2019-09" db="EMBL/GenBank/DDBJ databases">
        <authorList>
            <person name="Duangmal K."/>
            <person name="Teo W.F.A."/>
            <person name="Lipun K."/>
        </authorList>
    </citation>
    <scope>NUCLEOTIDE SEQUENCE [LARGE SCALE GENOMIC DNA]</scope>
    <source>
        <strain evidence="1 2">K1PN6</strain>
    </source>
</reference>
<organism evidence="1 2">
    <name type="scientific">Streptomyces acidicola</name>
    <dbReference type="NCBI Taxonomy" id="2596892"/>
    <lineage>
        <taxon>Bacteria</taxon>
        <taxon>Bacillati</taxon>
        <taxon>Actinomycetota</taxon>
        <taxon>Actinomycetes</taxon>
        <taxon>Kitasatosporales</taxon>
        <taxon>Streptomycetaceae</taxon>
        <taxon>Streptomyces</taxon>
    </lineage>
</organism>
<accession>A0A5N8X8Y4</accession>
<comment type="caution">
    <text evidence="1">The sequence shown here is derived from an EMBL/GenBank/DDBJ whole genome shotgun (WGS) entry which is preliminary data.</text>
</comment>
<name>A0A5N8X8Y4_9ACTN</name>
<dbReference type="RefSeq" id="WP_152870900.1">
    <property type="nucleotide sequence ID" value="NZ_VMNX01000506.1"/>
</dbReference>
<protein>
    <submittedName>
        <fullName evidence="1">Uncharacterized protein</fullName>
    </submittedName>
</protein>
<evidence type="ECO:0000313" key="1">
    <source>
        <dbReference type="EMBL" id="MPY55574.1"/>
    </source>
</evidence>
<dbReference type="AlphaFoldDB" id="A0A5N8X8Y4"/>